<evidence type="ECO:0000313" key="2">
    <source>
        <dbReference type="Proteomes" id="UP000287166"/>
    </source>
</evidence>
<protein>
    <submittedName>
        <fullName evidence="1">Uncharacterized protein</fullName>
    </submittedName>
</protein>
<organism evidence="1 2">
    <name type="scientific">Sparassis crispa</name>
    <dbReference type="NCBI Taxonomy" id="139825"/>
    <lineage>
        <taxon>Eukaryota</taxon>
        <taxon>Fungi</taxon>
        <taxon>Dikarya</taxon>
        <taxon>Basidiomycota</taxon>
        <taxon>Agaricomycotina</taxon>
        <taxon>Agaricomycetes</taxon>
        <taxon>Polyporales</taxon>
        <taxon>Sparassidaceae</taxon>
        <taxon>Sparassis</taxon>
    </lineage>
</organism>
<keyword evidence="2" id="KW-1185">Reference proteome</keyword>
<dbReference type="GeneID" id="38775266"/>
<accession>A0A401G876</accession>
<name>A0A401G876_9APHY</name>
<dbReference type="Proteomes" id="UP000287166">
    <property type="component" value="Unassembled WGS sequence"/>
</dbReference>
<comment type="caution">
    <text evidence="1">The sequence shown here is derived from an EMBL/GenBank/DDBJ whole genome shotgun (WGS) entry which is preliminary data.</text>
</comment>
<dbReference type="InParanoid" id="A0A401G876"/>
<gene>
    <name evidence="1" type="ORF">SCP_0112340</name>
</gene>
<reference evidence="1 2" key="1">
    <citation type="journal article" date="2018" name="Sci. Rep.">
        <title>Genome sequence of the cauliflower mushroom Sparassis crispa (Hanabiratake) and its association with beneficial usage.</title>
        <authorList>
            <person name="Kiyama R."/>
            <person name="Furutani Y."/>
            <person name="Kawaguchi K."/>
            <person name="Nakanishi T."/>
        </authorList>
    </citation>
    <scope>NUCLEOTIDE SEQUENCE [LARGE SCALE GENOMIC DNA]</scope>
</reference>
<dbReference type="AlphaFoldDB" id="A0A401G876"/>
<dbReference type="OrthoDB" id="2803759at2759"/>
<dbReference type="RefSeq" id="XP_027609262.1">
    <property type="nucleotide sequence ID" value="XM_027753461.1"/>
</dbReference>
<evidence type="ECO:0000313" key="1">
    <source>
        <dbReference type="EMBL" id="GBE78349.1"/>
    </source>
</evidence>
<proteinExistence type="predicted"/>
<sequence>MDTAHVPQIFDSTAGAMPTVAELADIRQDPLTDTDARSFKWELNTFLFRYDVERLAFNLDTNVCTATTQDLAEVWAATRDRYQWVWGFRLSTFPSSQECGYLDSEDDILQLQHWRGLRRLILQWSLLPEEHNHIRLAMGGSVTDARMGILAVIVRTFKATYRGNREPYVFEPRL</sequence>
<dbReference type="EMBL" id="BFAD01000001">
    <property type="protein sequence ID" value="GBE78349.1"/>
    <property type="molecule type" value="Genomic_DNA"/>
</dbReference>